<protein>
    <recommendedName>
        <fullName evidence="3">FbpB family small basic protein</fullName>
    </recommendedName>
</protein>
<reference evidence="1 2" key="1">
    <citation type="submission" date="2022-06" db="EMBL/GenBank/DDBJ databases">
        <authorList>
            <person name="Jeon C.O."/>
        </authorList>
    </citation>
    <scope>NUCLEOTIDE SEQUENCE [LARGE SCALE GENOMIC DNA]</scope>
    <source>
        <strain evidence="1 2">KCTC 13943</strain>
    </source>
</reference>
<dbReference type="Proteomes" id="UP001523262">
    <property type="component" value="Unassembled WGS sequence"/>
</dbReference>
<name>A0ABT0W8R6_9BACI</name>
<keyword evidence="2" id="KW-1185">Reference proteome</keyword>
<gene>
    <name evidence="1" type="ORF">NDK43_10375</name>
</gene>
<organism evidence="1 2">
    <name type="scientific">Neobacillus pocheonensis</name>
    <dbReference type="NCBI Taxonomy" id="363869"/>
    <lineage>
        <taxon>Bacteria</taxon>
        <taxon>Bacillati</taxon>
        <taxon>Bacillota</taxon>
        <taxon>Bacilli</taxon>
        <taxon>Bacillales</taxon>
        <taxon>Bacillaceae</taxon>
        <taxon>Neobacillus</taxon>
    </lineage>
</organism>
<sequence length="46" mass="5412">MNEKDLRFEAAELEPSMVEKVKTFENEINKNIAEDIVVVAYQKKRN</sequence>
<proteinExistence type="predicted"/>
<evidence type="ECO:0000313" key="2">
    <source>
        <dbReference type="Proteomes" id="UP001523262"/>
    </source>
</evidence>
<accession>A0ABT0W8R6</accession>
<dbReference type="EMBL" id="JAMQCR010000001">
    <property type="protein sequence ID" value="MCM2532712.1"/>
    <property type="molecule type" value="Genomic_DNA"/>
</dbReference>
<comment type="caution">
    <text evidence="1">The sequence shown here is derived from an EMBL/GenBank/DDBJ whole genome shotgun (WGS) entry which is preliminary data.</text>
</comment>
<evidence type="ECO:0008006" key="3">
    <source>
        <dbReference type="Google" id="ProtNLM"/>
    </source>
</evidence>
<evidence type="ECO:0000313" key="1">
    <source>
        <dbReference type="EMBL" id="MCM2532712.1"/>
    </source>
</evidence>